<dbReference type="InterPro" id="IPR036942">
    <property type="entry name" value="Beta-barrel_TonB_sf"/>
</dbReference>
<dbReference type="NCBIfam" id="TIGR01783">
    <property type="entry name" value="TonB-siderophor"/>
    <property type="match status" value="1"/>
</dbReference>
<evidence type="ECO:0000256" key="3">
    <source>
        <dbReference type="ARBA" id="ARBA00022448"/>
    </source>
</evidence>
<keyword evidence="7 10" id="KW-0472">Membrane</keyword>
<keyword evidence="6 11" id="KW-0798">TonB box</keyword>
<accession>A0ABX8UWR3</accession>
<protein>
    <submittedName>
        <fullName evidence="15">TonB-dependent receptor</fullName>
    </submittedName>
</protein>
<dbReference type="SUPFAM" id="SSF56935">
    <property type="entry name" value="Porins"/>
    <property type="match status" value="1"/>
</dbReference>
<dbReference type="InterPro" id="IPR037066">
    <property type="entry name" value="Plug_dom_sf"/>
</dbReference>
<dbReference type="PANTHER" id="PTHR32552">
    <property type="entry name" value="FERRICHROME IRON RECEPTOR-RELATED"/>
    <property type="match status" value="1"/>
</dbReference>
<evidence type="ECO:0000313" key="16">
    <source>
        <dbReference type="Proteomes" id="UP000826462"/>
    </source>
</evidence>
<evidence type="ECO:0000256" key="9">
    <source>
        <dbReference type="ARBA" id="ARBA00023237"/>
    </source>
</evidence>
<feature type="domain" description="TonB-dependent receptor plug" evidence="14">
    <location>
        <begin position="103"/>
        <end position="206"/>
    </location>
</feature>
<dbReference type="Pfam" id="PF00593">
    <property type="entry name" value="TonB_dep_Rec_b-barrel"/>
    <property type="match status" value="1"/>
</dbReference>
<name>A0ABX8UWR3_9BURK</name>
<keyword evidence="8 15" id="KW-0675">Receptor</keyword>
<dbReference type="Gene3D" id="2.40.170.20">
    <property type="entry name" value="TonB-dependent receptor, beta-barrel domain"/>
    <property type="match status" value="1"/>
</dbReference>
<feature type="domain" description="TonB-dependent receptor-like beta-barrel" evidence="13">
    <location>
        <begin position="279"/>
        <end position="718"/>
    </location>
</feature>
<feature type="chain" id="PRO_5046798809" evidence="12">
    <location>
        <begin position="39"/>
        <end position="750"/>
    </location>
</feature>
<keyword evidence="5 10" id="KW-0812">Transmembrane</keyword>
<organism evidence="15 16">
    <name type="scientific">Paraburkholderia edwinii</name>
    <dbReference type="NCBI Taxonomy" id="2861782"/>
    <lineage>
        <taxon>Bacteria</taxon>
        <taxon>Pseudomonadati</taxon>
        <taxon>Pseudomonadota</taxon>
        <taxon>Betaproteobacteria</taxon>
        <taxon>Burkholderiales</taxon>
        <taxon>Burkholderiaceae</taxon>
        <taxon>Paraburkholderia</taxon>
    </lineage>
</organism>
<sequence length="750" mass="80743">MDISTSFAPVSRYGARGRRLCGGAFACAWLLHALPALADGAAAAADAQSGAQAATDTSNRTLPAVHIEATTDATTNATTSNGAVAGNLSTPIEAGSRLGLSSLDTPASVEAITSGQIEEKGDTNVTQAVTRATGFATDAAPGNGGTSVSVRGFSGPESITTLYDGVRMFPGAGTVTFPFDTWSVDRIEVLRGPASVLYGEGGIGGVINVVPKAPLRDYATTIQLGAGSYGEKRAALDTTGALGPMLSYRFYVSDDRSNGWVPRGNTHTTAVGGSLRLDVNPDLWFSLDYDYGRQEPARYFGVPVVNGQLNPALRFQNYNVADAAISYYDQWTRLNTTWRAAPGITLHNQLYYLLTNRHWHDSESYMLQPDGNVLRSDYIEILHHEKQVGDTLDATFDGHLFGHQNRAVVGADFNVISFLDTSNSPFDGSSIVPAFNFDPGVFMSPDPTVPAFRTITHQASLFAEDRLELTDRLAWVSGLRYDHIDFHRDTFATATTAASSFDKTFAHTGWRTGLVFSLTPDLSVYAQYTTGTDGVGSLITLSQSSSAFTLSTGQQWEAGIKQQLLGGRASWTLAFYQIVKRDLLSTDPANPDLSEQVGKQSSRGVEWSGALQLGGGWSVEANAALLRARFDDFNEEENGQSVSRAGNVPFNIPEQTANVWLEWAFAPGWKAGAGVQYVGRRFGDNANTVPIPSYTLVDASASWRATRNLTLALYLRNLTNRVYAVTTQNDGTEWLLGAPRSGWVTATLNF</sequence>
<evidence type="ECO:0000256" key="12">
    <source>
        <dbReference type="SAM" id="SignalP"/>
    </source>
</evidence>
<dbReference type="Gene3D" id="2.170.130.10">
    <property type="entry name" value="TonB-dependent receptor, plug domain"/>
    <property type="match status" value="1"/>
</dbReference>
<evidence type="ECO:0000256" key="8">
    <source>
        <dbReference type="ARBA" id="ARBA00023170"/>
    </source>
</evidence>
<evidence type="ECO:0000259" key="13">
    <source>
        <dbReference type="Pfam" id="PF00593"/>
    </source>
</evidence>
<evidence type="ECO:0000256" key="11">
    <source>
        <dbReference type="RuleBase" id="RU003357"/>
    </source>
</evidence>
<proteinExistence type="inferred from homology"/>
<dbReference type="EMBL" id="CP080096">
    <property type="protein sequence ID" value="QYD73416.1"/>
    <property type="molecule type" value="Genomic_DNA"/>
</dbReference>
<feature type="signal peptide" evidence="12">
    <location>
        <begin position="1"/>
        <end position="38"/>
    </location>
</feature>
<dbReference type="InterPro" id="IPR000531">
    <property type="entry name" value="Beta-barrel_TonB"/>
</dbReference>
<comment type="subcellular location">
    <subcellularLocation>
        <location evidence="1 10">Cell outer membrane</location>
        <topology evidence="1 10">Multi-pass membrane protein</topology>
    </subcellularLocation>
</comment>
<evidence type="ECO:0000313" key="15">
    <source>
        <dbReference type="EMBL" id="QYD73416.1"/>
    </source>
</evidence>
<gene>
    <name evidence="15" type="ORF">KZJ38_27705</name>
</gene>
<dbReference type="InterPro" id="IPR010105">
    <property type="entry name" value="TonB_sidphr_rcpt"/>
</dbReference>
<evidence type="ECO:0000256" key="7">
    <source>
        <dbReference type="ARBA" id="ARBA00023136"/>
    </source>
</evidence>
<dbReference type="PANTHER" id="PTHR32552:SF84">
    <property type="entry name" value="TONB-DEPENDENT RECEPTOR-RELATED"/>
    <property type="match status" value="1"/>
</dbReference>
<dbReference type="InterPro" id="IPR039426">
    <property type="entry name" value="TonB-dep_rcpt-like"/>
</dbReference>
<evidence type="ECO:0000256" key="10">
    <source>
        <dbReference type="PROSITE-ProRule" id="PRU01360"/>
    </source>
</evidence>
<evidence type="ECO:0000256" key="6">
    <source>
        <dbReference type="ARBA" id="ARBA00023077"/>
    </source>
</evidence>
<keyword evidence="3 10" id="KW-0813">Transport</keyword>
<evidence type="ECO:0000256" key="1">
    <source>
        <dbReference type="ARBA" id="ARBA00004571"/>
    </source>
</evidence>
<comment type="similarity">
    <text evidence="2 10 11">Belongs to the TonB-dependent receptor family.</text>
</comment>
<dbReference type="CDD" id="cd01347">
    <property type="entry name" value="ligand_gated_channel"/>
    <property type="match status" value="1"/>
</dbReference>
<evidence type="ECO:0000256" key="4">
    <source>
        <dbReference type="ARBA" id="ARBA00022452"/>
    </source>
</evidence>
<keyword evidence="4 10" id="KW-1134">Transmembrane beta strand</keyword>
<dbReference type="Proteomes" id="UP000826462">
    <property type="component" value="Chromosome 2"/>
</dbReference>
<keyword evidence="16" id="KW-1185">Reference proteome</keyword>
<dbReference type="PROSITE" id="PS52016">
    <property type="entry name" value="TONB_DEPENDENT_REC_3"/>
    <property type="match status" value="1"/>
</dbReference>
<reference evidence="15 16" key="1">
    <citation type="submission" date="2021-07" db="EMBL/GenBank/DDBJ databases">
        <title>Paraburkholderia edwinii protects Aspergillus sp. from phenazines by acting as a toxin sponge.</title>
        <authorList>
            <person name="Dahlstrom K.M."/>
            <person name="Newman D.K."/>
        </authorList>
    </citation>
    <scope>NUCLEOTIDE SEQUENCE [LARGE SCALE GENOMIC DNA]</scope>
    <source>
        <strain evidence="15 16">Pe01</strain>
    </source>
</reference>
<evidence type="ECO:0000256" key="5">
    <source>
        <dbReference type="ARBA" id="ARBA00022692"/>
    </source>
</evidence>
<evidence type="ECO:0000259" key="14">
    <source>
        <dbReference type="Pfam" id="PF07715"/>
    </source>
</evidence>
<dbReference type="Pfam" id="PF07715">
    <property type="entry name" value="Plug"/>
    <property type="match status" value="1"/>
</dbReference>
<dbReference type="InterPro" id="IPR012910">
    <property type="entry name" value="Plug_dom"/>
</dbReference>
<keyword evidence="12" id="KW-0732">Signal</keyword>
<dbReference type="RefSeq" id="WP_219803170.1">
    <property type="nucleotide sequence ID" value="NZ_CP080096.1"/>
</dbReference>
<evidence type="ECO:0000256" key="2">
    <source>
        <dbReference type="ARBA" id="ARBA00009810"/>
    </source>
</evidence>
<keyword evidence="9 10" id="KW-0998">Cell outer membrane</keyword>